<evidence type="ECO:0000313" key="3">
    <source>
        <dbReference type="Proteomes" id="UP001472677"/>
    </source>
</evidence>
<dbReference type="EMBL" id="JBBPBM010000109">
    <property type="protein sequence ID" value="KAK8507166.1"/>
    <property type="molecule type" value="Genomic_DNA"/>
</dbReference>
<evidence type="ECO:0000256" key="1">
    <source>
        <dbReference type="SAM" id="MobiDB-lite"/>
    </source>
</evidence>
<gene>
    <name evidence="2" type="ORF">V6N12_008513</name>
</gene>
<comment type="caution">
    <text evidence="2">The sequence shown here is derived from an EMBL/GenBank/DDBJ whole genome shotgun (WGS) entry which is preliminary data.</text>
</comment>
<accession>A0ABR2BJ24</accession>
<evidence type="ECO:0008006" key="4">
    <source>
        <dbReference type="Google" id="ProtNLM"/>
    </source>
</evidence>
<name>A0ABR2BJ24_9ROSI</name>
<proteinExistence type="predicted"/>
<feature type="compositionally biased region" description="Polar residues" evidence="1">
    <location>
        <begin position="10"/>
        <end position="21"/>
    </location>
</feature>
<reference evidence="2 3" key="1">
    <citation type="journal article" date="2024" name="G3 (Bethesda)">
        <title>Genome assembly of Hibiscus sabdariffa L. provides insights into metabolisms of medicinal natural products.</title>
        <authorList>
            <person name="Kim T."/>
        </authorList>
    </citation>
    <scope>NUCLEOTIDE SEQUENCE [LARGE SCALE GENOMIC DNA]</scope>
    <source>
        <strain evidence="2">TK-2024</strain>
        <tissue evidence="2">Old leaves</tissue>
    </source>
</reference>
<feature type="region of interest" description="Disordered" evidence="1">
    <location>
        <begin position="1"/>
        <end position="21"/>
    </location>
</feature>
<keyword evidence="3" id="KW-1185">Reference proteome</keyword>
<sequence length="138" mass="15447">MKVSRKRNQNHINSHVAKTNSLHNGTGSAKYFHKLSTAVCGIQAWERMRSQGSKLSSLQASDEGWATVDDVVPPVYAWHVPDHQSEKPLVNDLKKYYGMLPAVVELFAQAGACVPKCYVGMMREDVMVPELDEEKFVV</sequence>
<dbReference type="Proteomes" id="UP001472677">
    <property type="component" value="Unassembled WGS sequence"/>
</dbReference>
<organism evidence="2 3">
    <name type="scientific">Hibiscus sabdariffa</name>
    <name type="common">roselle</name>
    <dbReference type="NCBI Taxonomy" id="183260"/>
    <lineage>
        <taxon>Eukaryota</taxon>
        <taxon>Viridiplantae</taxon>
        <taxon>Streptophyta</taxon>
        <taxon>Embryophyta</taxon>
        <taxon>Tracheophyta</taxon>
        <taxon>Spermatophyta</taxon>
        <taxon>Magnoliopsida</taxon>
        <taxon>eudicotyledons</taxon>
        <taxon>Gunneridae</taxon>
        <taxon>Pentapetalae</taxon>
        <taxon>rosids</taxon>
        <taxon>malvids</taxon>
        <taxon>Malvales</taxon>
        <taxon>Malvaceae</taxon>
        <taxon>Malvoideae</taxon>
        <taxon>Hibiscus</taxon>
    </lineage>
</organism>
<evidence type="ECO:0000313" key="2">
    <source>
        <dbReference type="EMBL" id="KAK8507166.1"/>
    </source>
</evidence>
<protein>
    <recommendedName>
        <fullName evidence="4">APO domain-containing protein</fullName>
    </recommendedName>
</protein>